<keyword evidence="5" id="KW-0238">DNA-binding</keyword>
<name>A0A2G4F1L3_9CYAN</name>
<keyword evidence="4" id="KW-0862">Zinc</keyword>
<feature type="domain" description="Cas12f1-like TNB" evidence="8">
    <location>
        <begin position="301"/>
        <end position="365"/>
    </location>
</feature>
<dbReference type="InterPro" id="IPR021027">
    <property type="entry name" value="Transposase_put_HTH"/>
</dbReference>
<dbReference type="GO" id="GO:0006310">
    <property type="term" value="P:DNA recombination"/>
    <property type="evidence" value="ECO:0007669"/>
    <property type="project" value="UniProtKB-KW"/>
</dbReference>
<dbReference type="GO" id="GO:0046872">
    <property type="term" value="F:metal ion binding"/>
    <property type="evidence" value="ECO:0007669"/>
    <property type="project" value="UniProtKB-KW"/>
</dbReference>
<evidence type="ECO:0000256" key="5">
    <source>
        <dbReference type="ARBA" id="ARBA00023125"/>
    </source>
</evidence>
<keyword evidence="2" id="KW-0815">Transposition</keyword>
<evidence type="ECO:0000313" key="10">
    <source>
        <dbReference type="EMBL" id="PHX55653.1"/>
    </source>
</evidence>
<protein>
    <submittedName>
        <fullName evidence="10">Transposase</fullName>
    </submittedName>
</protein>
<dbReference type="InterPro" id="IPR010095">
    <property type="entry name" value="Cas12f1-like_TNB"/>
</dbReference>
<gene>
    <name evidence="10" type="ORF">CP500_009585</name>
</gene>
<feature type="domain" description="Probable transposase IS891/IS1136/IS1341" evidence="7">
    <location>
        <begin position="172"/>
        <end position="269"/>
    </location>
</feature>
<dbReference type="AlphaFoldDB" id="A0A2G4F1L3"/>
<dbReference type="NCBIfam" id="NF040570">
    <property type="entry name" value="guided_TnpB"/>
    <property type="match status" value="1"/>
</dbReference>
<dbReference type="Pfam" id="PF07282">
    <property type="entry name" value="Cas12f1-like_TNB"/>
    <property type="match status" value="1"/>
</dbReference>
<dbReference type="InterPro" id="IPR001959">
    <property type="entry name" value="Transposase"/>
</dbReference>
<keyword evidence="3" id="KW-0479">Metal-binding</keyword>
<evidence type="ECO:0000259" key="8">
    <source>
        <dbReference type="Pfam" id="PF07282"/>
    </source>
</evidence>
<comment type="caution">
    <text evidence="10">The sequence shown here is derived from an EMBL/GenBank/DDBJ whole genome shotgun (WGS) entry which is preliminary data.</text>
</comment>
<dbReference type="OrthoDB" id="455268at2"/>
<evidence type="ECO:0000256" key="1">
    <source>
        <dbReference type="ARBA" id="ARBA00008761"/>
    </source>
</evidence>
<reference evidence="10" key="1">
    <citation type="submission" date="2017-10" db="EMBL/GenBank/DDBJ databases">
        <title>Draft genome sequence of the planktic cyanobacteria Tychonema bourrellyi isolated from alpine lentic freshwater.</title>
        <authorList>
            <person name="Tett A."/>
            <person name="Armanini F."/>
            <person name="Asnicar F."/>
            <person name="Boscaini A."/>
            <person name="Pasolli E."/>
            <person name="Zolfo M."/>
            <person name="Donati C."/>
            <person name="Salmaso N."/>
            <person name="Segata N."/>
        </authorList>
    </citation>
    <scope>NUCLEOTIDE SEQUENCE</scope>
    <source>
        <strain evidence="10">FEM_GT703</strain>
    </source>
</reference>
<dbReference type="PANTHER" id="PTHR36172:SF1">
    <property type="entry name" value="RESOLVASE-RELATED"/>
    <property type="match status" value="1"/>
</dbReference>
<evidence type="ECO:0000259" key="7">
    <source>
        <dbReference type="Pfam" id="PF01385"/>
    </source>
</evidence>
<evidence type="ECO:0000256" key="6">
    <source>
        <dbReference type="ARBA" id="ARBA00023172"/>
    </source>
</evidence>
<keyword evidence="11" id="KW-1185">Reference proteome</keyword>
<dbReference type="GO" id="GO:0003677">
    <property type="term" value="F:DNA binding"/>
    <property type="evidence" value="ECO:0007669"/>
    <property type="project" value="UniProtKB-KW"/>
</dbReference>
<feature type="domain" description="Transposase putative helix-turn-helix" evidence="9">
    <location>
        <begin position="16"/>
        <end position="51"/>
    </location>
</feature>
<evidence type="ECO:0000313" key="11">
    <source>
        <dbReference type="Proteomes" id="UP000226442"/>
    </source>
</evidence>
<comment type="similarity">
    <text evidence="1">In the C-terminal section; belongs to the transposase 35 family.</text>
</comment>
<evidence type="ECO:0000256" key="3">
    <source>
        <dbReference type="ARBA" id="ARBA00022723"/>
    </source>
</evidence>
<dbReference type="InterPro" id="IPR051491">
    <property type="entry name" value="Recombinase/Transposase-rel"/>
</dbReference>
<dbReference type="EMBL" id="NXIB02000045">
    <property type="protein sequence ID" value="PHX55653.1"/>
    <property type="molecule type" value="Genomic_DNA"/>
</dbReference>
<evidence type="ECO:0000256" key="4">
    <source>
        <dbReference type="ARBA" id="ARBA00022833"/>
    </source>
</evidence>
<dbReference type="Pfam" id="PF12323">
    <property type="entry name" value="HTH_OrfB_IS605"/>
    <property type="match status" value="1"/>
</dbReference>
<keyword evidence="6" id="KW-0233">DNA recombination</keyword>
<dbReference type="PANTHER" id="PTHR36172">
    <property type="match status" value="1"/>
</dbReference>
<organism evidence="10 11">
    <name type="scientific">Tychonema bourrellyi FEM_GT703</name>
    <dbReference type="NCBI Taxonomy" id="2040638"/>
    <lineage>
        <taxon>Bacteria</taxon>
        <taxon>Bacillati</taxon>
        <taxon>Cyanobacteriota</taxon>
        <taxon>Cyanophyceae</taxon>
        <taxon>Oscillatoriophycideae</taxon>
        <taxon>Oscillatoriales</taxon>
        <taxon>Microcoleaceae</taxon>
        <taxon>Tychonema</taxon>
    </lineage>
</organism>
<evidence type="ECO:0000259" key="9">
    <source>
        <dbReference type="Pfam" id="PF12323"/>
    </source>
</evidence>
<proteinExistence type="inferred from homology"/>
<dbReference type="GO" id="GO:0032196">
    <property type="term" value="P:transposition"/>
    <property type="evidence" value="ECO:0007669"/>
    <property type="project" value="UniProtKB-KW"/>
</dbReference>
<accession>A0A2G4F1L3</accession>
<sequence>MSYLAECTPWGATARKSKKIRLFLNPEQKAILKQWFGVSRYVYNTTIKYLQQPGTKANWMSIKTEILNGLPDWAKPVPFQIKSIAIKDACGAVKKAKADFKKTGKICSCKFRSRKDTKQSLYIPKSAIGTKGIYPTKLGQSKLKEALPKGFSDGRLTLAYGEYYIVVSEELQPRQTDNQGRVVALDPGVRTFMTFFSESSYGWLGNDSNLLIQKLCFRLDKLISRMSKTNSPQRKRLKKAADRLKSKIQHLVKELHHKTAKFLVDNFDVILIPSFESSQMVSKSRRKIRSKTVRQMLTLSHYQFKKHLEWKAWEQGKVALTSINEAYTSKTVSWTGEVKKIGGSRTIKDSDGNQMNRDLNGARGIFLRALVDTPWLKSCLAI</sequence>
<dbReference type="Proteomes" id="UP000226442">
    <property type="component" value="Unassembled WGS sequence"/>
</dbReference>
<dbReference type="Pfam" id="PF01385">
    <property type="entry name" value="OrfB_IS605"/>
    <property type="match status" value="1"/>
</dbReference>
<dbReference type="RefSeq" id="WP_096831739.1">
    <property type="nucleotide sequence ID" value="NZ_NXIB02000045.1"/>
</dbReference>
<evidence type="ECO:0000256" key="2">
    <source>
        <dbReference type="ARBA" id="ARBA00022578"/>
    </source>
</evidence>